<evidence type="ECO:0000313" key="2">
    <source>
        <dbReference type="Proteomes" id="UP000198211"/>
    </source>
</evidence>
<evidence type="ECO:0008006" key="3">
    <source>
        <dbReference type="Google" id="ProtNLM"/>
    </source>
</evidence>
<gene>
    <name evidence="1" type="ORF">PHMEG_00027052</name>
</gene>
<name>A0A225V832_9STRA</name>
<sequence length="169" mass="18992">MILSDNGLPPPAYGVICDIDVHGHIPIKQPARRIPLRHLQKHYELLKGLLKAGLIAFSDSPWASPIVIVLKTNGKDIRLCIDYKMVNAVTAIIEYDMPWTTYESSLVPVFQRRSFVDDICFGGTTFDDCLDTLDRLLSFLSHEVSPEGIRAEPKKMTAITKLPFPKSKK</sequence>
<dbReference type="OrthoDB" id="125412at2759"/>
<dbReference type="STRING" id="4795.A0A225V832"/>
<dbReference type="PANTHER" id="PTHR33064">
    <property type="entry name" value="POL PROTEIN"/>
    <property type="match status" value="1"/>
</dbReference>
<dbReference type="SUPFAM" id="SSF56672">
    <property type="entry name" value="DNA/RNA polymerases"/>
    <property type="match status" value="1"/>
</dbReference>
<dbReference type="AlphaFoldDB" id="A0A225V832"/>
<keyword evidence="2" id="KW-1185">Reference proteome</keyword>
<dbReference type="Gene3D" id="3.10.10.10">
    <property type="entry name" value="HIV Type 1 Reverse Transcriptase, subunit A, domain 1"/>
    <property type="match status" value="1"/>
</dbReference>
<comment type="caution">
    <text evidence="1">The sequence shown here is derived from an EMBL/GenBank/DDBJ whole genome shotgun (WGS) entry which is preliminary data.</text>
</comment>
<dbReference type="InterPro" id="IPR051320">
    <property type="entry name" value="Viral_Replic_Matur_Polypro"/>
</dbReference>
<dbReference type="EMBL" id="NBNE01006778">
    <property type="protein sequence ID" value="OWZ01533.1"/>
    <property type="molecule type" value="Genomic_DNA"/>
</dbReference>
<accession>A0A225V832</accession>
<dbReference type="InterPro" id="IPR043502">
    <property type="entry name" value="DNA/RNA_pol_sf"/>
</dbReference>
<dbReference type="PANTHER" id="PTHR33064:SF37">
    <property type="entry name" value="RIBONUCLEASE H"/>
    <property type="match status" value="1"/>
</dbReference>
<dbReference type="Proteomes" id="UP000198211">
    <property type="component" value="Unassembled WGS sequence"/>
</dbReference>
<evidence type="ECO:0000313" key="1">
    <source>
        <dbReference type="EMBL" id="OWZ01533.1"/>
    </source>
</evidence>
<protein>
    <recommendedName>
        <fullName evidence="3">Reverse transcriptase domain-containing protein</fullName>
    </recommendedName>
</protein>
<proteinExistence type="predicted"/>
<organism evidence="1 2">
    <name type="scientific">Phytophthora megakarya</name>
    <dbReference type="NCBI Taxonomy" id="4795"/>
    <lineage>
        <taxon>Eukaryota</taxon>
        <taxon>Sar</taxon>
        <taxon>Stramenopiles</taxon>
        <taxon>Oomycota</taxon>
        <taxon>Peronosporomycetes</taxon>
        <taxon>Peronosporales</taxon>
        <taxon>Peronosporaceae</taxon>
        <taxon>Phytophthora</taxon>
    </lineage>
</organism>
<reference evidence="2" key="1">
    <citation type="submission" date="2017-03" db="EMBL/GenBank/DDBJ databases">
        <title>Phytopthora megakarya and P. palmivora, two closely related causual agents of cacao black pod achieved similar genome size and gene model numbers by different mechanisms.</title>
        <authorList>
            <person name="Ali S."/>
            <person name="Shao J."/>
            <person name="Larry D.J."/>
            <person name="Kronmiller B."/>
            <person name="Shen D."/>
            <person name="Strem M.D."/>
            <person name="Melnick R.L."/>
            <person name="Guiltinan M.J."/>
            <person name="Tyler B.M."/>
            <person name="Meinhardt L.W."/>
            <person name="Bailey B.A."/>
        </authorList>
    </citation>
    <scope>NUCLEOTIDE SEQUENCE [LARGE SCALE GENOMIC DNA]</scope>
    <source>
        <strain evidence="2">zdho120</strain>
    </source>
</reference>